<accession>A0AA38I1J0</accession>
<feature type="compositionally biased region" description="Low complexity" evidence="1">
    <location>
        <begin position="144"/>
        <end position="153"/>
    </location>
</feature>
<keyword evidence="3" id="KW-1185">Reference proteome</keyword>
<feature type="region of interest" description="Disordered" evidence="1">
    <location>
        <begin position="133"/>
        <end position="153"/>
    </location>
</feature>
<name>A0AA38I1J0_9CUCU</name>
<sequence>MRATQGNKSVSDFGKEIEEIFVNLTISQANGDSTAFNILKSVNEKNAIKRFADGLRNQKLSTIVASRNFSSLKDAIQVAQDEEISRFGPENQIMTANHNKRNYNNASKKYKSNQGSDYSHKNWNYSHKFRRDNNANGSNYARGNTSNTNRNFNRNKYSTGKVFNHNHNNNSFRKYQSNKQINHVQETTKQNTEVGTRNHQFFRESNN</sequence>
<proteinExistence type="predicted"/>
<comment type="caution">
    <text evidence="2">The sequence shown here is derived from an EMBL/GenBank/DDBJ whole genome shotgun (WGS) entry which is preliminary data.</text>
</comment>
<dbReference type="Proteomes" id="UP001168821">
    <property type="component" value="Unassembled WGS sequence"/>
</dbReference>
<evidence type="ECO:0000313" key="2">
    <source>
        <dbReference type="EMBL" id="KAJ3647508.1"/>
    </source>
</evidence>
<dbReference type="EMBL" id="JALNTZ010000006">
    <property type="protein sequence ID" value="KAJ3647508.1"/>
    <property type="molecule type" value="Genomic_DNA"/>
</dbReference>
<reference evidence="2" key="1">
    <citation type="journal article" date="2023" name="G3 (Bethesda)">
        <title>Whole genome assemblies of Zophobas morio and Tenebrio molitor.</title>
        <authorList>
            <person name="Kaur S."/>
            <person name="Stinson S.A."/>
            <person name="diCenzo G.C."/>
        </authorList>
    </citation>
    <scope>NUCLEOTIDE SEQUENCE</scope>
    <source>
        <strain evidence="2">QUZm001</strain>
    </source>
</reference>
<organism evidence="2 3">
    <name type="scientific">Zophobas morio</name>
    <dbReference type="NCBI Taxonomy" id="2755281"/>
    <lineage>
        <taxon>Eukaryota</taxon>
        <taxon>Metazoa</taxon>
        <taxon>Ecdysozoa</taxon>
        <taxon>Arthropoda</taxon>
        <taxon>Hexapoda</taxon>
        <taxon>Insecta</taxon>
        <taxon>Pterygota</taxon>
        <taxon>Neoptera</taxon>
        <taxon>Endopterygota</taxon>
        <taxon>Coleoptera</taxon>
        <taxon>Polyphaga</taxon>
        <taxon>Cucujiformia</taxon>
        <taxon>Tenebrionidae</taxon>
        <taxon>Zophobas</taxon>
    </lineage>
</organism>
<gene>
    <name evidence="2" type="ORF">Zmor_019382</name>
</gene>
<evidence type="ECO:0000256" key="1">
    <source>
        <dbReference type="SAM" id="MobiDB-lite"/>
    </source>
</evidence>
<feature type="compositionally biased region" description="Polar residues" evidence="1">
    <location>
        <begin position="134"/>
        <end position="143"/>
    </location>
</feature>
<evidence type="ECO:0000313" key="3">
    <source>
        <dbReference type="Proteomes" id="UP001168821"/>
    </source>
</evidence>
<dbReference type="AlphaFoldDB" id="A0AA38I1J0"/>
<protein>
    <submittedName>
        <fullName evidence="2">Uncharacterized protein</fullName>
    </submittedName>
</protein>